<evidence type="ECO:0000256" key="2">
    <source>
        <dbReference type="PROSITE-ProRule" id="PRU00335"/>
    </source>
</evidence>
<reference evidence="4 5" key="1">
    <citation type="submission" date="2017-06" db="EMBL/GenBank/DDBJ databases">
        <authorList>
            <person name="Kim H.J."/>
            <person name="Triplett B.A."/>
        </authorList>
    </citation>
    <scope>NUCLEOTIDE SEQUENCE [LARGE SCALE GENOMIC DNA]</scope>
    <source>
        <strain evidence="4">FRACA_ARgP5</strain>
    </source>
</reference>
<name>A0A2I2KKZ4_9ACTN</name>
<dbReference type="PANTHER" id="PTHR30055:SF146">
    <property type="entry name" value="HTH-TYPE TRANSCRIPTIONAL DUAL REGULATOR CECR"/>
    <property type="match status" value="1"/>
</dbReference>
<organism evidence="4 5">
    <name type="scientific">Frankia canadensis</name>
    <dbReference type="NCBI Taxonomy" id="1836972"/>
    <lineage>
        <taxon>Bacteria</taxon>
        <taxon>Bacillati</taxon>
        <taxon>Actinomycetota</taxon>
        <taxon>Actinomycetes</taxon>
        <taxon>Frankiales</taxon>
        <taxon>Frankiaceae</taxon>
        <taxon>Frankia</taxon>
    </lineage>
</organism>
<keyword evidence="1 2" id="KW-0238">DNA-binding</keyword>
<accession>A0A2I2KKZ4</accession>
<sequence>MLAAAIEEFAHGGLTGTSTEAIAARAGISQPYLFRLFPTKKALYLAVVTDTFRRTAAQFERAVGELTGADALEAMKLAYGELLADPTYLLTQMHAYAGCYDPDVRVTARDGFRGLWTTIQRVTGLPTEDVRTFFAHGMLINVAASMDLASLDEQWAQAICSPPDTTAGATSPG</sequence>
<dbReference type="Gene3D" id="1.10.357.10">
    <property type="entry name" value="Tetracycline Repressor, domain 2"/>
    <property type="match status" value="1"/>
</dbReference>
<feature type="DNA-binding region" description="H-T-H motif" evidence="2">
    <location>
        <begin position="18"/>
        <end position="37"/>
    </location>
</feature>
<evidence type="ECO:0000256" key="1">
    <source>
        <dbReference type="ARBA" id="ARBA00023125"/>
    </source>
</evidence>
<dbReference type="SUPFAM" id="SSF46689">
    <property type="entry name" value="Homeodomain-like"/>
    <property type="match status" value="1"/>
</dbReference>
<evidence type="ECO:0000313" key="4">
    <source>
        <dbReference type="EMBL" id="SNQ46339.1"/>
    </source>
</evidence>
<dbReference type="InterPro" id="IPR050109">
    <property type="entry name" value="HTH-type_TetR-like_transc_reg"/>
</dbReference>
<dbReference type="InterPro" id="IPR009057">
    <property type="entry name" value="Homeodomain-like_sf"/>
</dbReference>
<dbReference type="GO" id="GO:0000976">
    <property type="term" value="F:transcription cis-regulatory region binding"/>
    <property type="evidence" value="ECO:0007669"/>
    <property type="project" value="TreeGrafter"/>
</dbReference>
<gene>
    <name evidence="4" type="ORF">FRACA_1360017</name>
</gene>
<dbReference type="GO" id="GO:0003700">
    <property type="term" value="F:DNA-binding transcription factor activity"/>
    <property type="evidence" value="ECO:0007669"/>
    <property type="project" value="TreeGrafter"/>
</dbReference>
<protein>
    <submittedName>
        <fullName evidence="4">Transcriptional regulator, TetR family</fullName>
    </submittedName>
</protein>
<evidence type="ECO:0000313" key="5">
    <source>
        <dbReference type="Proteomes" id="UP000234331"/>
    </source>
</evidence>
<proteinExistence type="predicted"/>
<dbReference type="InterPro" id="IPR001647">
    <property type="entry name" value="HTH_TetR"/>
</dbReference>
<dbReference type="PROSITE" id="PS50977">
    <property type="entry name" value="HTH_TETR_2"/>
    <property type="match status" value="1"/>
</dbReference>
<dbReference type="PRINTS" id="PR00455">
    <property type="entry name" value="HTHTETR"/>
</dbReference>
<keyword evidence="5" id="KW-1185">Reference proteome</keyword>
<dbReference type="Pfam" id="PF00440">
    <property type="entry name" value="TetR_N"/>
    <property type="match status" value="1"/>
</dbReference>
<evidence type="ECO:0000259" key="3">
    <source>
        <dbReference type="PROSITE" id="PS50977"/>
    </source>
</evidence>
<dbReference type="AlphaFoldDB" id="A0A2I2KKZ4"/>
<dbReference type="Proteomes" id="UP000234331">
    <property type="component" value="Unassembled WGS sequence"/>
</dbReference>
<dbReference type="PANTHER" id="PTHR30055">
    <property type="entry name" value="HTH-TYPE TRANSCRIPTIONAL REGULATOR RUTR"/>
    <property type="match status" value="1"/>
</dbReference>
<feature type="domain" description="HTH tetR-type" evidence="3">
    <location>
        <begin position="1"/>
        <end position="55"/>
    </location>
</feature>
<dbReference type="EMBL" id="FZMO01000042">
    <property type="protein sequence ID" value="SNQ46339.1"/>
    <property type="molecule type" value="Genomic_DNA"/>
</dbReference>